<protein>
    <submittedName>
        <fullName evidence="2">Uncharacterized protein</fullName>
    </submittedName>
</protein>
<dbReference type="AlphaFoldDB" id="A0A382ABD6"/>
<accession>A0A382ABD6</accession>
<sequence>VAILVATDVLSAAGVGFILLIGGVTMGLAHWSDRWRTP</sequence>
<dbReference type="EMBL" id="UINC01024698">
    <property type="protein sequence ID" value="SVA98860.1"/>
    <property type="molecule type" value="Genomic_DNA"/>
</dbReference>
<keyword evidence="1" id="KW-1133">Transmembrane helix</keyword>
<reference evidence="2" key="1">
    <citation type="submission" date="2018-05" db="EMBL/GenBank/DDBJ databases">
        <authorList>
            <person name="Lanie J.A."/>
            <person name="Ng W.-L."/>
            <person name="Kazmierczak K.M."/>
            <person name="Andrzejewski T.M."/>
            <person name="Davidsen T.M."/>
            <person name="Wayne K.J."/>
            <person name="Tettelin H."/>
            <person name="Glass J.I."/>
            <person name="Rusch D."/>
            <person name="Podicherti R."/>
            <person name="Tsui H.-C.T."/>
            <person name="Winkler M.E."/>
        </authorList>
    </citation>
    <scope>NUCLEOTIDE SEQUENCE</scope>
</reference>
<gene>
    <name evidence="2" type="ORF">METZ01_LOCUS151714</name>
</gene>
<keyword evidence="1" id="KW-0472">Membrane</keyword>
<evidence type="ECO:0000313" key="2">
    <source>
        <dbReference type="EMBL" id="SVA98860.1"/>
    </source>
</evidence>
<organism evidence="2">
    <name type="scientific">marine metagenome</name>
    <dbReference type="NCBI Taxonomy" id="408172"/>
    <lineage>
        <taxon>unclassified sequences</taxon>
        <taxon>metagenomes</taxon>
        <taxon>ecological metagenomes</taxon>
    </lineage>
</organism>
<evidence type="ECO:0000256" key="1">
    <source>
        <dbReference type="SAM" id="Phobius"/>
    </source>
</evidence>
<feature type="non-terminal residue" evidence="2">
    <location>
        <position position="1"/>
    </location>
</feature>
<feature type="transmembrane region" description="Helical" evidence="1">
    <location>
        <begin position="12"/>
        <end position="31"/>
    </location>
</feature>
<keyword evidence="1" id="KW-0812">Transmembrane</keyword>
<name>A0A382ABD6_9ZZZZ</name>
<proteinExistence type="predicted"/>